<reference evidence="2" key="1">
    <citation type="submission" date="2022-10" db="EMBL/GenBank/DDBJ databases">
        <authorList>
            <person name="Chen Y."/>
            <person name="Dougan E. K."/>
            <person name="Chan C."/>
            <person name="Rhodes N."/>
            <person name="Thang M."/>
        </authorList>
    </citation>
    <scope>NUCLEOTIDE SEQUENCE</scope>
</reference>
<feature type="compositionally biased region" description="Low complexity" evidence="1">
    <location>
        <begin position="357"/>
        <end position="367"/>
    </location>
</feature>
<dbReference type="EMBL" id="CAMXCT030002035">
    <property type="protein sequence ID" value="CAL4782433.1"/>
    <property type="molecule type" value="Genomic_DNA"/>
</dbReference>
<gene>
    <name evidence="2" type="ORF">C1SCF055_LOCUS21718</name>
</gene>
<proteinExistence type="predicted"/>
<sequence length="542" mass="59828">MAIGMLVAALHVCLTKSDVKLGLARLLEKCQQHKHVMTQRELDKKHRFDKELLHARIEIFGMVHRVAIHIAFALVLATMHKLAASGGVASWMQLLGTCSGYGLHVLIASGVLEIKSASHIRFLEVSCVGTYAMYLCGVVQETEPEMFSATEKVSQVTMVLLSVVFIDVKMPLPVYICGAVSLSYKQFQLMGSSNVKPMLLASTLVSHTAACGVVTFIVFAMQSHIASKLDSKDISSLLVASRRVLRGVCDGDLVLDSRNHNIVDDGSSLERLLKTPKKLADTSFLDLFLDPEGRQNFLQFLRSETAPRQSQGIPPCLRIALQGAEGPVSTDVFCTSVAAAGEEYYLLALRADPDQFIAPPDAQADQADPPPARRPVQQNPQGKRPAEHAEASQGPASSIEVAEAFKELMQATFLVSKESPGMDIEEVSLSFLRRPRENGMPTLRSFIRINDWPRVDDFFKNARSLSVEDAEIPGFPAPLLFRIPGSRPRAYLLARNVSVSVAEEEEPGKPSHFHLHLSTFDVRQLRRRRDDLESIHEEGDVR</sequence>
<comment type="caution">
    <text evidence="2">The sequence shown here is derived from an EMBL/GenBank/DDBJ whole genome shotgun (WGS) entry which is preliminary data.</text>
</comment>
<reference evidence="3 4" key="2">
    <citation type="submission" date="2024-05" db="EMBL/GenBank/DDBJ databases">
        <authorList>
            <person name="Chen Y."/>
            <person name="Shah S."/>
            <person name="Dougan E. K."/>
            <person name="Thang M."/>
            <person name="Chan C."/>
        </authorList>
    </citation>
    <scope>NUCLEOTIDE SEQUENCE [LARGE SCALE GENOMIC DNA]</scope>
</reference>
<evidence type="ECO:0000256" key="1">
    <source>
        <dbReference type="SAM" id="MobiDB-lite"/>
    </source>
</evidence>
<protein>
    <submittedName>
        <fullName evidence="3">N-acetyltransferase domain-containing protein</fullName>
    </submittedName>
</protein>
<keyword evidence="4" id="KW-1185">Reference proteome</keyword>
<accession>A0A9P1G0M5</accession>
<dbReference type="AlphaFoldDB" id="A0A9P1G0M5"/>
<dbReference type="Proteomes" id="UP001152797">
    <property type="component" value="Unassembled WGS sequence"/>
</dbReference>
<dbReference type="OrthoDB" id="442028at2759"/>
<evidence type="ECO:0000313" key="3">
    <source>
        <dbReference type="EMBL" id="CAL4782433.1"/>
    </source>
</evidence>
<evidence type="ECO:0000313" key="4">
    <source>
        <dbReference type="Proteomes" id="UP001152797"/>
    </source>
</evidence>
<dbReference type="EMBL" id="CAMXCT020002035">
    <property type="protein sequence ID" value="CAL1148496.1"/>
    <property type="molecule type" value="Genomic_DNA"/>
</dbReference>
<organism evidence="2">
    <name type="scientific">Cladocopium goreaui</name>
    <dbReference type="NCBI Taxonomy" id="2562237"/>
    <lineage>
        <taxon>Eukaryota</taxon>
        <taxon>Sar</taxon>
        <taxon>Alveolata</taxon>
        <taxon>Dinophyceae</taxon>
        <taxon>Suessiales</taxon>
        <taxon>Symbiodiniaceae</taxon>
        <taxon>Cladocopium</taxon>
    </lineage>
</organism>
<name>A0A9P1G0M5_9DINO</name>
<feature type="region of interest" description="Disordered" evidence="1">
    <location>
        <begin position="357"/>
        <end position="397"/>
    </location>
</feature>
<dbReference type="EMBL" id="CAMXCT010002035">
    <property type="protein sequence ID" value="CAI3995121.1"/>
    <property type="molecule type" value="Genomic_DNA"/>
</dbReference>
<evidence type="ECO:0000313" key="2">
    <source>
        <dbReference type="EMBL" id="CAI3995121.1"/>
    </source>
</evidence>